<sequence>MSHLPQTTLVDLPPEVLQIIFSRLPIGDLGQIQRVNKYLHGVANEIKNPAGKRLAYKNRIGITVHFVDQDVPEDEHQLEFIEIANIEILDRSEARDRSHPRMTIRVPCCDRHPQPTEEQTRNVRQEWPSMKIQEFFKPFLEKIEARINEARENNPNYALNNKLPISVHMEQAFWTRIEAFDYLKDLLFYIYYEYGYVDSLELIMQMNMTNNCLEIVLKNFYENCKGHVGKLKYSFGMVGPIDLEKSLKSLPPGSVAQIREDAIKWRKWMLTNRHNEKFIIAYKQFAGYYMLLIRSGFDPESTS</sequence>
<accession>A0A2A2L367</accession>
<keyword evidence="3" id="KW-1185">Reference proteome</keyword>
<dbReference type="InterPro" id="IPR036047">
    <property type="entry name" value="F-box-like_dom_sf"/>
</dbReference>
<evidence type="ECO:0000313" key="3">
    <source>
        <dbReference type="Proteomes" id="UP000218231"/>
    </source>
</evidence>
<feature type="domain" description="F-box" evidence="1">
    <location>
        <begin position="6"/>
        <end position="54"/>
    </location>
</feature>
<dbReference type="PROSITE" id="PS50181">
    <property type="entry name" value="FBOX"/>
    <property type="match status" value="1"/>
</dbReference>
<dbReference type="SUPFAM" id="SSF81383">
    <property type="entry name" value="F-box domain"/>
    <property type="match status" value="1"/>
</dbReference>
<proteinExistence type="predicted"/>
<dbReference type="EMBL" id="LIAE01007241">
    <property type="protein sequence ID" value="PAV80614.1"/>
    <property type="molecule type" value="Genomic_DNA"/>
</dbReference>
<dbReference type="Pfam" id="PF12937">
    <property type="entry name" value="F-box-like"/>
    <property type="match status" value="1"/>
</dbReference>
<organism evidence="2 3">
    <name type="scientific">Diploscapter pachys</name>
    <dbReference type="NCBI Taxonomy" id="2018661"/>
    <lineage>
        <taxon>Eukaryota</taxon>
        <taxon>Metazoa</taxon>
        <taxon>Ecdysozoa</taxon>
        <taxon>Nematoda</taxon>
        <taxon>Chromadorea</taxon>
        <taxon>Rhabditida</taxon>
        <taxon>Rhabditina</taxon>
        <taxon>Rhabditomorpha</taxon>
        <taxon>Rhabditoidea</taxon>
        <taxon>Rhabditidae</taxon>
        <taxon>Diploscapter</taxon>
    </lineage>
</organism>
<dbReference type="AlphaFoldDB" id="A0A2A2L367"/>
<dbReference type="Proteomes" id="UP000218231">
    <property type="component" value="Unassembled WGS sequence"/>
</dbReference>
<dbReference type="InterPro" id="IPR001810">
    <property type="entry name" value="F-box_dom"/>
</dbReference>
<reference evidence="2 3" key="1">
    <citation type="journal article" date="2017" name="Curr. Biol.">
        <title>Genome architecture and evolution of a unichromosomal asexual nematode.</title>
        <authorList>
            <person name="Fradin H."/>
            <person name="Zegar C."/>
            <person name="Gutwein M."/>
            <person name="Lucas J."/>
            <person name="Kovtun M."/>
            <person name="Corcoran D."/>
            <person name="Baugh L.R."/>
            <person name="Kiontke K."/>
            <person name="Gunsalus K."/>
            <person name="Fitch D.H."/>
            <person name="Piano F."/>
        </authorList>
    </citation>
    <scope>NUCLEOTIDE SEQUENCE [LARGE SCALE GENOMIC DNA]</scope>
    <source>
        <strain evidence="2">PF1309</strain>
    </source>
</reference>
<evidence type="ECO:0000313" key="2">
    <source>
        <dbReference type="EMBL" id="PAV80614.1"/>
    </source>
</evidence>
<protein>
    <recommendedName>
        <fullName evidence="1">F-box domain-containing protein</fullName>
    </recommendedName>
</protein>
<name>A0A2A2L367_9BILA</name>
<comment type="caution">
    <text evidence="2">The sequence shown here is derived from an EMBL/GenBank/DDBJ whole genome shotgun (WGS) entry which is preliminary data.</text>
</comment>
<evidence type="ECO:0000259" key="1">
    <source>
        <dbReference type="PROSITE" id="PS50181"/>
    </source>
</evidence>
<dbReference type="CDD" id="cd09917">
    <property type="entry name" value="F-box_SF"/>
    <property type="match status" value="1"/>
</dbReference>
<gene>
    <name evidence="2" type="ORF">WR25_26988</name>
</gene>